<dbReference type="PROSITE" id="PS50011">
    <property type="entry name" value="PROTEIN_KINASE_DOM"/>
    <property type="match status" value="1"/>
</dbReference>
<dbReference type="InterPro" id="IPR011009">
    <property type="entry name" value="Kinase-like_dom_sf"/>
</dbReference>
<dbReference type="GO" id="GO:0005524">
    <property type="term" value="F:ATP binding"/>
    <property type="evidence" value="ECO:0007669"/>
    <property type="project" value="UniProtKB-UniRule"/>
</dbReference>
<dbReference type="InterPro" id="IPR047173">
    <property type="entry name" value="STRAD_A/B-like"/>
</dbReference>
<gene>
    <name evidence="4" type="ORF">H0E87_003662</name>
</gene>
<dbReference type="PROSITE" id="PS00107">
    <property type="entry name" value="PROTEIN_KINASE_ATP"/>
    <property type="match status" value="1"/>
</dbReference>
<reference evidence="4" key="1">
    <citation type="journal article" date="2021" name="J. Hered.">
        <title>Genome Assembly of Salicaceae Populus deltoides (Eastern Cottonwood) I-69 Based on Nanopore Sequencing and Hi-C Technologies.</title>
        <authorList>
            <person name="Bai S."/>
            <person name="Wu H."/>
            <person name="Zhang J."/>
            <person name="Pan Z."/>
            <person name="Zhao W."/>
            <person name="Li Z."/>
            <person name="Tong C."/>
        </authorList>
    </citation>
    <scope>NUCLEOTIDE SEQUENCE</scope>
    <source>
        <tissue evidence="4">Leaf</tissue>
    </source>
</reference>
<evidence type="ECO:0000256" key="1">
    <source>
        <dbReference type="ARBA" id="ARBA00008874"/>
    </source>
</evidence>
<dbReference type="FunFam" id="3.30.200.20:FF:000099">
    <property type="entry name" value="Serine/threonine-protein kinase BLUS1"/>
    <property type="match status" value="1"/>
</dbReference>
<dbReference type="EMBL" id="JACEGQ020000001">
    <property type="protein sequence ID" value="KAH8523087.1"/>
    <property type="molecule type" value="Genomic_DNA"/>
</dbReference>
<keyword evidence="2" id="KW-0067">ATP-binding</keyword>
<comment type="caution">
    <text evidence="4">The sequence shown here is derived from an EMBL/GenBank/DDBJ whole genome shotgun (WGS) entry which is preliminary data.</text>
</comment>
<evidence type="ECO:0000256" key="2">
    <source>
        <dbReference type="PROSITE-ProRule" id="PRU10141"/>
    </source>
</evidence>
<dbReference type="Gene3D" id="3.30.200.20">
    <property type="entry name" value="Phosphorylase Kinase, domain 1"/>
    <property type="match status" value="1"/>
</dbReference>
<feature type="domain" description="Protein kinase" evidence="3">
    <location>
        <begin position="13"/>
        <end position="251"/>
    </location>
</feature>
<dbReference type="SUPFAM" id="SSF56112">
    <property type="entry name" value="Protein kinase-like (PK-like)"/>
    <property type="match status" value="1"/>
</dbReference>
<dbReference type="SMART" id="SM00220">
    <property type="entry name" value="S_TKc"/>
    <property type="match status" value="1"/>
</dbReference>
<dbReference type="PANTHER" id="PTHR48014">
    <property type="entry name" value="SERINE/THREONINE-PROTEIN KINASE FRAY2"/>
    <property type="match status" value="1"/>
</dbReference>
<evidence type="ECO:0000313" key="4">
    <source>
        <dbReference type="EMBL" id="KAH8523087.1"/>
    </source>
</evidence>
<dbReference type="GO" id="GO:0004672">
    <property type="term" value="F:protein kinase activity"/>
    <property type="evidence" value="ECO:0007669"/>
    <property type="project" value="InterPro"/>
</dbReference>
<name>A0A8T3A058_POPDE</name>
<accession>A0A8T3A058</accession>
<dbReference type="InterPro" id="IPR017441">
    <property type="entry name" value="Protein_kinase_ATP_BS"/>
</dbReference>
<keyword evidence="5" id="KW-1185">Reference proteome</keyword>
<dbReference type="GO" id="GO:0043539">
    <property type="term" value="F:protein serine/threonine kinase activator activity"/>
    <property type="evidence" value="ECO:0007669"/>
    <property type="project" value="InterPro"/>
</dbReference>
<dbReference type="Pfam" id="PF00069">
    <property type="entry name" value="Pkinase"/>
    <property type="match status" value="1"/>
</dbReference>
<evidence type="ECO:0000313" key="5">
    <source>
        <dbReference type="Proteomes" id="UP000807159"/>
    </source>
</evidence>
<proteinExistence type="inferred from homology"/>
<feature type="binding site" evidence="2">
    <location>
        <position position="42"/>
    </location>
    <ligand>
        <name>ATP</name>
        <dbReference type="ChEBI" id="CHEBI:30616"/>
    </ligand>
</feature>
<dbReference type="Gene3D" id="1.10.510.10">
    <property type="entry name" value="Transferase(Phosphotransferase) domain 1"/>
    <property type="match status" value="1"/>
</dbReference>
<keyword evidence="2" id="KW-0547">Nucleotide-binding</keyword>
<sequence>MEKKKYPIGSENYLLYEEVGQGVSASVHRALCVPFDEIVAIKILDFERDNADLSNISREVQTMILVDHPNVLKSHCSFVSDHNLWVVMPFMAGGSCLHILKAAYPDGFEELVIATILREVLKGIEYLHQQGHIHRDVKVGNPVFRLLSPSDRTFISSKRSLSPNYISNHLKKWDLFAGNILVDGRGAVKLGDFGVSACLFDSGDRQRMRNTFVGTPCWFSKQSSQRAEEPRACFAEKLPQKYQPDQTAQPC</sequence>
<evidence type="ECO:0000259" key="3">
    <source>
        <dbReference type="PROSITE" id="PS50011"/>
    </source>
</evidence>
<comment type="similarity">
    <text evidence="1">Belongs to the protein kinase superfamily. STE Ser/Thr protein kinase family. STE20 subfamily.</text>
</comment>
<dbReference type="InterPro" id="IPR000719">
    <property type="entry name" value="Prot_kinase_dom"/>
</dbReference>
<dbReference type="PANTHER" id="PTHR48014:SF24">
    <property type="entry name" value="PROTEIN KINASE SUPERFAMILY PROTEIN"/>
    <property type="match status" value="1"/>
</dbReference>
<dbReference type="Proteomes" id="UP000807159">
    <property type="component" value="Chromosome 1"/>
</dbReference>
<organism evidence="4 5">
    <name type="scientific">Populus deltoides</name>
    <name type="common">Eastern poplar</name>
    <name type="synonym">Eastern cottonwood</name>
    <dbReference type="NCBI Taxonomy" id="3696"/>
    <lineage>
        <taxon>Eukaryota</taxon>
        <taxon>Viridiplantae</taxon>
        <taxon>Streptophyta</taxon>
        <taxon>Embryophyta</taxon>
        <taxon>Tracheophyta</taxon>
        <taxon>Spermatophyta</taxon>
        <taxon>Magnoliopsida</taxon>
        <taxon>eudicotyledons</taxon>
        <taxon>Gunneridae</taxon>
        <taxon>Pentapetalae</taxon>
        <taxon>rosids</taxon>
        <taxon>fabids</taxon>
        <taxon>Malpighiales</taxon>
        <taxon>Salicaceae</taxon>
        <taxon>Saliceae</taxon>
        <taxon>Populus</taxon>
    </lineage>
</organism>
<protein>
    <recommendedName>
        <fullName evidence="3">Protein kinase domain-containing protein</fullName>
    </recommendedName>
</protein>
<dbReference type="AlphaFoldDB" id="A0A8T3A058"/>